<reference evidence="1 2" key="1">
    <citation type="submission" date="2019-12" db="EMBL/GenBank/DDBJ databases">
        <authorList>
            <person name="Yang R."/>
        </authorList>
    </citation>
    <scope>NUCLEOTIDE SEQUENCE [LARGE SCALE GENOMIC DNA]</scope>
    <source>
        <strain evidence="1 2">DONG20-135</strain>
    </source>
</reference>
<reference evidence="1 2" key="2">
    <citation type="submission" date="2020-01" db="EMBL/GenBank/DDBJ databases">
        <title>Clostridiaceae sp. nov. isolated from the gut of human by culturomics.</title>
        <authorList>
            <person name="Chang Y."/>
        </authorList>
    </citation>
    <scope>NUCLEOTIDE SEQUENCE [LARGE SCALE GENOMIC DNA]</scope>
    <source>
        <strain evidence="1 2">DONG20-135</strain>
    </source>
</reference>
<keyword evidence="2" id="KW-1185">Reference proteome</keyword>
<dbReference type="EMBL" id="WUUQ01000004">
    <property type="protein sequence ID" value="MXQ74202.1"/>
    <property type="molecule type" value="Genomic_DNA"/>
</dbReference>
<sequence>MITLQEIKLWIQSYLDNVYVSIGEVTEGSDRQAAIRTVKGAIAPASIGKSSSYCNLSIAVQYAQTGEDDAENVAWQIYDLLNQASSIGAHAINHIQMAYEYPLWIRKTSEGATVFEAAALINYQNEEGE</sequence>
<dbReference type="RefSeq" id="WP_160625595.1">
    <property type="nucleotide sequence ID" value="NZ_WUUQ01000004.1"/>
</dbReference>
<evidence type="ECO:0000313" key="2">
    <source>
        <dbReference type="Proteomes" id="UP000434036"/>
    </source>
</evidence>
<protein>
    <submittedName>
        <fullName evidence="1">Uncharacterized protein</fullName>
    </submittedName>
</protein>
<proteinExistence type="predicted"/>
<organism evidence="1 2">
    <name type="scientific">Copranaerobaculum intestinale</name>
    <dbReference type="NCBI Taxonomy" id="2692629"/>
    <lineage>
        <taxon>Bacteria</taxon>
        <taxon>Bacillati</taxon>
        <taxon>Bacillota</taxon>
        <taxon>Erysipelotrichia</taxon>
        <taxon>Erysipelotrichales</taxon>
        <taxon>Erysipelotrichaceae</taxon>
        <taxon>Copranaerobaculum</taxon>
    </lineage>
</organism>
<gene>
    <name evidence="1" type="ORF">GSF08_09665</name>
</gene>
<dbReference type="AlphaFoldDB" id="A0A6N8U8F0"/>
<comment type="caution">
    <text evidence="1">The sequence shown here is derived from an EMBL/GenBank/DDBJ whole genome shotgun (WGS) entry which is preliminary data.</text>
</comment>
<name>A0A6N8U8F0_9FIRM</name>
<accession>A0A6N8U8F0</accession>
<dbReference type="Pfam" id="PF12691">
    <property type="entry name" value="Phage_tail_terminator_6"/>
    <property type="match status" value="1"/>
</dbReference>
<dbReference type="InterPro" id="IPR024411">
    <property type="entry name" value="Tail_terminator_phage"/>
</dbReference>
<evidence type="ECO:0000313" key="1">
    <source>
        <dbReference type="EMBL" id="MXQ74202.1"/>
    </source>
</evidence>
<dbReference type="Proteomes" id="UP000434036">
    <property type="component" value="Unassembled WGS sequence"/>
</dbReference>